<evidence type="ECO:0000256" key="1">
    <source>
        <dbReference type="ARBA" id="ARBA00038248"/>
    </source>
</evidence>
<dbReference type="EMBL" id="JADIMA010000022">
    <property type="protein sequence ID" value="MBO8472420.1"/>
    <property type="molecule type" value="Genomic_DNA"/>
</dbReference>
<feature type="domain" description="HEPN" evidence="2">
    <location>
        <begin position="1"/>
        <end position="82"/>
    </location>
</feature>
<dbReference type="Pfam" id="PF05168">
    <property type="entry name" value="HEPN"/>
    <property type="match status" value="1"/>
</dbReference>
<comment type="similarity">
    <text evidence="1">Belongs to the UPF0332 family.</text>
</comment>
<protein>
    <submittedName>
        <fullName evidence="3">HEPN domain-containing protein</fullName>
    </submittedName>
</protein>
<dbReference type="Gene3D" id="1.20.120.330">
    <property type="entry name" value="Nucleotidyltransferases domain 2"/>
    <property type="match status" value="1"/>
</dbReference>
<dbReference type="InterPro" id="IPR007842">
    <property type="entry name" value="HEPN_dom"/>
</dbReference>
<gene>
    <name evidence="3" type="ORF">IAB81_02155</name>
</gene>
<proteinExistence type="inferred from homology"/>
<dbReference type="PANTHER" id="PTHR36565:SF1">
    <property type="entry name" value="UPF0332 PROTEIN TM_1000"/>
    <property type="match status" value="1"/>
</dbReference>
<organism evidence="3 4">
    <name type="scientific">Candidatus Merdivivens pullicola</name>
    <dbReference type="NCBI Taxonomy" id="2840872"/>
    <lineage>
        <taxon>Bacteria</taxon>
        <taxon>Pseudomonadati</taxon>
        <taxon>Bacteroidota</taxon>
        <taxon>Bacteroidia</taxon>
        <taxon>Bacteroidales</taxon>
        <taxon>Muribaculaceae</taxon>
        <taxon>Muribaculaceae incertae sedis</taxon>
        <taxon>Candidatus Merdivivens</taxon>
    </lineage>
</organism>
<dbReference type="InterPro" id="IPR052226">
    <property type="entry name" value="UPF0332_toxin"/>
</dbReference>
<evidence type="ECO:0000313" key="4">
    <source>
        <dbReference type="Proteomes" id="UP000823604"/>
    </source>
</evidence>
<comment type="caution">
    <text evidence="3">The sequence shown here is derived from an EMBL/GenBank/DDBJ whole genome shotgun (WGS) entry which is preliminary data.</text>
</comment>
<reference evidence="3" key="2">
    <citation type="journal article" date="2021" name="PeerJ">
        <title>Extensive microbial diversity within the chicken gut microbiome revealed by metagenomics and culture.</title>
        <authorList>
            <person name="Gilroy R."/>
            <person name="Ravi A."/>
            <person name="Getino M."/>
            <person name="Pursley I."/>
            <person name="Horton D.L."/>
            <person name="Alikhan N.F."/>
            <person name="Baker D."/>
            <person name="Gharbi K."/>
            <person name="Hall N."/>
            <person name="Watson M."/>
            <person name="Adriaenssens E.M."/>
            <person name="Foster-Nyarko E."/>
            <person name="Jarju S."/>
            <person name="Secka A."/>
            <person name="Antonio M."/>
            <person name="Oren A."/>
            <person name="Chaudhuri R.R."/>
            <person name="La Ragione R."/>
            <person name="Hildebrand F."/>
            <person name="Pallen M.J."/>
        </authorList>
    </citation>
    <scope>NUCLEOTIDE SEQUENCE</scope>
    <source>
        <strain evidence="3">B1-8020</strain>
    </source>
</reference>
<dbReference type="AlphaFoldDB" id="A0A9D9IHR9"/>
<dbReference type="Proteomes" id="UP000823604">
    <property type="component" value="Unassembled WGS sequence"/>
</dbReference>
<dbReference type="PANTHER" id="PTHR36565">
    <property type="entry name" value="UPF0332 PROTEIN TM_1000"/>
    <property type="match status" value="1"/>
</dbReference>
<feature type="non-terminal residue" evidence="3">
    <location>
        <position position="1"/>
    </location>
</feature>
<reference evidence="3" key="1">
    <citation type="submission" date="2020-10" db="EMBL/GenBank/DDBJ databases">
        <authorList>
            <person name="Gilroy R."/>
        </authorList>
    </citation>
    <scope>NUCLEOTIDE SEQUENCE</scope>
    <source>
        <strain evidence="3">B1-8020</strain>
    </source>
</reference>
<evidence type="ECO:0000313" key="3">
    <source>
        <dbReference type="EMBL" id="MBO8472420.1"/>
    </source>
</evidence>
<name>A0A9D9IHR9_9BACT</name>
<accession>A0A9D9IHR9</accession>
<sequence>FHAVSALLIKDGYKVGTHKGAMLMFGQHYVKTGIFTAEDSKLYSNLQMMREESDYNCVYVTTSEEMQPLFEPVREFIAKVSNLIKE</sequence>
<evidence type="ECO:0000259" key="2">
    <source>
        <dbReference type="Pfam" id="PF05168"/>
    </source>
</evidence>